<accession>A0A3N1CPE3</accession>
<gene>
    <name evidence="1" type="ORF">EDD29_0079</name>
</gene>
<proteinExistence type="predicted"/>
<keyword evidence="2" id="KW-1185">Reference proteome</keyword>
<evidence type="ECO:0000313" key="2">
    <source>
        <dbReference type="Proteomes" id="UP000272400"/>
    </source>
</evidence>
<dbReference type="RefSeq" id="WP_170201233.1">
    <property type="nucleotide sequence ID" value="NZ_RJKE01000001.1"/>
</dbReference>
<dbReference type="Proteomes" id="UP000272400">
    <property type="component" value="Unassembled WGS sequence"/>
</dbReference>
<organism evidence="1 2">
    <name type="scientific">Actinocorallia herbida</name>
    <dbReference type="NCBI Taxonomy" id="58109"/>
    <lineage>
        <taxon>Bacteria</taxon>
        <taxon>Bacillati</taxon>
        <taxon>Actinomycetota</taxon>
        <taxon>Actinomycetes</taxon>
        <taxon>Streptosporangiales</taxon>
        <taxon>Thermomonosporaceae</taxon>
        <taxon>Actinocorallia</taxon>
    </lineage>
</organism>
<evidence type="ECO:0000313" key="1">
    <source>
        <dbReference type="EMBL" id="ROO82598.1"/>
    </source>
</evidence>
<sequence>MADYEPVPCRICADFHAPNMCPPAPDDWDPVSVQQPMQDCPVDVFY</sequence>
<comment type="caution">
    <text evidence="1">The sequence shown here is derived from an EMBL/GenBank/DDBJ whole genome shotgun (WGS) entry which is preliminary data.</text>
</comment>
<dbReference type="EMBL" id="RJKE01000001">
    <property type="protein sequence ID" value="ROO82598.1"/>
    <property type="molecule type" value="Genomic_DNA"/>
</dbReference>
<dbReference type="AlphaFoldDB" id="A0A3N1CPE3"/>
<name>A0A3N1CPE3_9ACTN</name>
<reference evidence="1 2" key="1">
    <citation type="submission" date="2018-11" db="EMBL/GenBank/DDBJ databases">
        <title>Sequencing the genomes of 1000 actinobacteria strains.</title>
        <authorList>
            <person name="Klenk H.-P."/>
        </authorList>
    </citation>
    <scope>NUCLEOTIDE SEQUENCE [LARGE SCALE GENOMIC DNA]</scope>
    <source>
        <strain evidence="1 2">DSM 44254</strain>
    </source>
</reference>
<protein>
    <submittedName>
        <fullName evidence="1">Uncharacterized protein</fullName>
    </submittedName>
</protein>